<dbReference type="KEGG" id="kfv:AS188_05000"/>
<dbReference type="GO" id="GO:0043565">
    <property type="term" value="F:sequence-specific DNA binding"/>
    <property type="evidence" value="ECO:0007669"/>
    <property type="project" value="TreeGrafter"/>
</dbReference>
<dbReference type="PANTHER" id="PTHR30154">
    <property type="entry name" value="LEUCINE-RESPONSIVE REGULATORY PROTEIN"/>
    <property type="match status" value="1"/>
</dbReference>
<sequence>MELPVEDLELVHALQIAPRATWTQLGATLGRHPTTLAARWERLRTEGRTWVTGHLGTSGTRGCATFIGLECRPGHREEVLRRLCASPEISTVEESARAWDVRLTVLTRDWQQMTRDVLPLVRADPAILRSRVTVATRLYAIGSNWRLDVLTPEQQRRVAQLRGGPERPHGAVPPHLEELTAVLQRDGRATAAQVAAATGTHPTTAARHLRQAVGTGLVAVRCELAQEHSGHPVPCQWYVRVPPAQLEAAVRYLRSYRTLRLCASTTGDTNLTFLLWLRTPGEILEVEAGLQAAAPGVQVVESDVGVRTHKRMGWMLRDDSTATGEVVVRGGEPAPPRGR</sequence>
<protein>
    <submittedName>
        <fullName evidence="2">AsnC family transcriptional regulator</fullName>
    </submittedName>
</protein>
<dbReference type="EMBL" id="BJZR01000009">
    <property type="protein sequence ID" value="GEO91257.1"/>
    <property type="molecule type" value="Genomic_DNA"/>
</dbReference>
<reference evidence="2 4" key="1">
    <citation type="submission" date="2015-11" db="EMBL/GenBank/DDBJ databases">
        <title>Complete Genome Sequence of Kocuria flava strain HO-9041.</title>
        <authorList>
            <person name="Zhou M."/>
            <person name="Dai J."/>
        </authorList>
    </citation>
    <scope>NUCLEOTIDE SEQUENCE [LARGE SCALE GENOMIC DNA]</scope>
    <source>
        <strain evidence="2 4">HO-9041</strain>
    </source>
</reference>
<dbReference type="InterPro" id="IPR036390">
    <property type="entry name" value="WH_DNA-bd_sf"/>
</dbReference>
<dbReference type="GO" id="GO:0005829">
    <property type="term" value="C:cytosol"/>
    <property type="evidence" value="ECO:0007669"/>
    <property type="project" value="TreeGrafter"/>
</dbReference>
<dbReference type="InterPro" id="IPR036388">
    <property type="entry name" value="WH-like_DNA-bd_sf"/>
</dbReference>
<dbReference type="Gene3D" id="1.10.10.10">
    <property type="entry name" value="Winged helix-like DNA-binding domain superfamily/Winged helix DNA-binding domain"/>
    <property type="match status" value="1"/>
</dbReference>
<dbReference type="AlphaFoldDB" id="A0A0U3GIP6"/>
<evidence type="ECO:0000313" key="2">
    <source>
        <dbReference type="EMBL" id="ALU39219.1"/>
    </source>
</evidence>
<reference evidence="3 5" key="2">
    <citation type="submission" date="2019-07" db="EMBL/GenBank/DDBJ databases">
        <title>Whole genome shotgun sequence of Kocuria flava NBRC 107626.</title>
        <authorList>
            <person name="Hosoyama A."/>
            <person name="Uohara A."/>
            <person name="Ohji S."/>
            <person name="Ichikawa N."/>
        </authorList>
    </citation>
    <scope>NUCLEOTIDE SEQUENCE [LARGE SCALE GENOMIC DNA]</scope>
    <source>
        <strain evidence="3 5">NBRC 107626</strain>
    </source>
</reference>
<dbReference type="InterPro" id="IPR000485">
    <property type="entry name" value="AsnC-type_HTH_dom"/>
</dbReference>
<evidence type="ECO:0000259" key="1">
    <source>
        <dbReference type="Pfam" id="PF13404"/>
    </source>
</evidence>
<evidence type="ECO:0000313" key="5">
    <source>
        <dbReference type="Proteomes" id="UP000321155"/>
    </source>
</evidence>
<evidence type="ECO:0000313" key="3">
    <source>
        <dbReference type="EMBL" id="GEO91257.1"/>
    </source>
</evidence>
<dbReference type="Gene3D" id="3.30.70.920">
    <property type="match status" value="1"/>
</dbReference>
<dbReference type="Pfam" id="PF13404">
    <property type="entry name" value="HTH_AsnC-type"/>
    <property type="match status" value="1"/>
</dbReference>
<dbReference type="Proteomes" id="UP000321155">
    <property type="component" value="Unassembled WGS sequence"/>
</dbReference>
<organism evidence="2 4">
    <name type="scientific">Kocuria flava</name>
    <dbReference type="NCBI Taxonomy" id="446860"/>
    <lineage>
        <taxon>Bacteria</taxon>
        <taxon>Bacillati</taxon>
        <taxon>Actinomycetota</taxon>
        <taxon>Actinomycetes</taxon>
        <taxon>Micrococcales</taxon>
        <taxon>Micrococcaceae</taxon>
        <taxon>Kocuria</taxon>
    </lineage>
</organism>
<dbReference type="SUPFAM" id="SSF54909">
    <property type="entry name" value="Dimeric alpha+beta barrel"/>
    <property type="match status" value="1"/>
</dbReference>
<proteinExistence type="predicted"/>
<feature type="domain" description="HTH asnC-type" evidence="1">
    <location>
        <begin position="7"/>
        <end position="44"/>
    </location>
</feature>
<dbReference type="SUPFAM" id="SSF46785">
    <property type="entry name" value="Winged helix' DNA-binding domain"/>
    <property type="match status" value="1"/>
</dbReference>
<evidence type="ECO:0000313" key="4">
    <source>
        <dbReference type="Proteomes" id="UP000057181"/>
    </source>
</evidence>
<dbReference type="GO" id="GO:0043200">
    <property type="term" value="P:response to amino acid"/>
    <property type="evidence" value="ECO:0007669"/>
    <property type="project" value="TreeGrafter"/>
</dbReference>
<gene>
    <name evidence="2" type="ORF">AS188_05000</name>
    <name evidence="3" type="ORF">KFL01_05630</name>
</gene>
<accession>A0A0U3GIP6</accession>
<dbReference type="STRING" id="446860.AS188_05000"/>
<name>A0A0U3GIP6_9MICC</name>
<keyword evidence="5" id="KW-1185">Reference proteome</keyword>
<dbReference type="PANTHER" id="PTHR30154:SF34">
    <property type="entry name" value="TRANSCRIPTIONAL REGULATOR AZLB"/>
    <property type="match status" value="1"/>
</dbReference>
<dbReference type="Proteomes" id="UP000057181">
    <property type="component" value="Chromosome"/>
</dbReference>
<dbReference type="RefSeq" id="WP_058857931.1">
    <property type="nucleotide sequence ID" value="NZ_BJZR01000009.1"/>
</dbReference>
<dbReference type="OrthoDB" id="4050641at2"/>
<dbReference type="EMBL" id="CP013254">
    <property type="protein sequence ID" value="ALU39219.1"/>
    <property type="molecule type" value="Genomic_DNA"/>
</dbReference>
<dbReference type="InterPro" id="IPR011008">
    <property type="entry name" value="Dimeric_a/b-barrel"/>
</dbReference>